<dbReference type="InterPro" id="IPR011944">
    <property type="entry name" value="Steroid_delta5-4_isomerase"/>
</dbReference>
<reference evidence="4" key="2">
    <citation type="submission" date="2015-05" db="EMBL/GenBank/DDBJ databases">
        <title>Complete genome sequence of Corynebacterium mustelae DSM 45274, isolated from various tissues of a male ferret with lethal sepsis.</title>
        <authorList>
            <person name="Ruckert C."/>
            <person name="Albersmeier A."/>
            <person name="Winkler A."/>
            <person name="Tauch A."/>
        </authorList>
    </citation>
    <scope>NUCLEOTIDE SEQUENCE [LARGE SCALE GENOMIC DNA]</scope>
    <source>
        <strain evidence="4">DSM 45274</strain>
    </source>
</reference>
<name>A0A0G3H1N4_9CORY</name>
<sequence length="323" mass="35565">MKPKLIISCILGLALFLPGCSETNSVDSTVSSLPDATTSAALNGLEDESCEATTETDIAALFDQWNADLESGDAKKVVENYALESVLLPTVSNQVRLTPEEKEDYFTHWLEKKPSAVVNERWIEIDCNQAIDAGTYTFTYADGSKVPARYTFIYQLEDDEWKITTHHSSVMPEEGADTNQPAATGITASPKPDLGGENCVVAEDSDITGLFDTWNAALESGDAGQVAELYGEDSILLPTVSNKTRFTKTEKEDYFEHFLEKKPVGTINQRWITRGCNTATDSGLYTFAYADGASAAARFTYTYKWDGNQWKISSHHSSVMPEK</sequence>
<proteinExistence type="predicted"/>
<dbReference type="PATRIC" id="fig|571915.4.peg.1473"/>
<organism evidence="3 4">
    <name type="scientific">Corynebacterium mustelae</name>
    <dbReference type="NCBI Taxonomy" id="571915"/>
    <lineage>
        <taxon>Bacteria</taxon>
        <taxon>Bacillati</taxon>
        <taxon>Actinomycetota</taxon>
        <taxon>Actinomycetes</taxon>
        <taxon>Mycobacteriales</taxon>
        <taxon>Corynebacteriaceae</taxon>
        <taxon>Corynebacterium</taxon>
    </lineage>
</organism>
<feature type="signal peptide" evidence="1">
    <location>
        <begin position="1"/>
        <end position="23"/>
    </location>
</feature>
<dbReference type="InterPro" id="IPR013543">
    <property type="entry name" value="Ca/CaM-dep_prot_kinase-assoc"/>
</dbReference>
<keyword evidence="1" id="KW-0732">Signal</keyword>
<dbReference type="GO" id="GO:0005516">
    <property type="term" value="F:calmodulin binding"/>
    <property type="evidence" value="ECO:0007669"/>
    <property type="project" value="InterPro"/>
</dbReference>
<dbReference type="SUPFAM" id="SSF54427">
    <property type="entry name" value="NTF2-like"/>
    <property type="match status" value="2"/>
</dbReference>
<dbReference type="KEGG" id="cmv:CMUST_06920"/>
<evidence type="ECO:0000313" key="3">
    <source>
        <dbReference type="EMBL" id="AKK05718.1"/>
    </source>
</evidence>
<gene>
    <name evidence="3" type="ORF">CMUST_06920</name>
</gene>
<dbReference type="Gene3D" id="3.10.450.50">
    <property type="match status" value="2"/>
</dbReference>
<accession>A0A0G3H1N4</accession>
<dbReference type="RefSeq" id="WP_201779228.1">
    <property type="nucleotide sequence ID" value="NZ_CP011542.1"/>
</dbReference>
<dbReference type="GO" id="GO:0004683">
    <property type="term" value="F:calcium/calmodulin-dependent protein kinase activity"/>
    <property type="evidence" value="ECO:0007669"/>
    <property type="project" value="InterPro"/>
</dbReference>
<protein>
    <recommendedName>
        <fullName evidence="2">Calcium/calmodulin-dependent protein kinase II association-domain domain-containing protein</fullName>
    </recommendedName>
</protein>
<dbReference type="Pfam" id="PF08332">
    <property type="entry name" value="CaMKII_AD"/>
    <property type="match status" value="2"/>
</dbReference>
<evidence type="ECO:0000256" key="1">
    <source>
        <dbReference type="SAM" id="SignalP"/>
    </source>
</evidence>
<feature type="chain" id="PRO_5005184441" description="Calcium/calmodulin-dependent protein kinase II association-domain domain-containing protein" evidence="1">
    <location>
        <begin position="24"/>
        <end position="323"/>
    </location>
</feature>
<reference evidence="3 4" key="1">
    <citation type="journal article" date="2015" name="Genome Announc.">
        <title>Complete Genome Sequence of the Type Strain Corynebacterium mustelae DSM 45274, Isolated from Various Tissues of a Male Ferret with Lethal Sepsis.</title>
        <authorList>
            <person name="Ruckert C."/>
            <person name="Eimer J."/>
            <person name="Winkler A."/>
            <person name="Tauch A."/>
        </authorList>
    </citation>
    <scope>NUCLEOTIDE SEQUENCE [LARGE SCALE GENOMIC DNA]</scope>
    <source>
        <strain evidence="3 4">DSM 45274</strain>
    </source>
</reference>
<keyword evidence="4" id="KW-1185">Reference proteome</keyword>
<evidence type="ECO:0000259" key="2">
    <source>
        <dbReference type="Pfam" id="PF08332"/>
    </source>
</evidence>
<evidence type="ECO:0000313" key="4">
    <source>
        <dbReference type="Proteomes" id="UP000035199"/>
    </source>
</evidence>
<dbReference type="NCBIfam" id="TIGR02246">
    <property type="entry name" value="SgcJ/EcaC family oxidoreductase"/>
    <property type="match status" value="1"/>
</dbReference>
<dbReference type="EMBL" id="CP011542">
    <property type="protein sequence ID" value="AKK05718.1"/>
    <property type="molecule type" value="Genomic_DNA"/>
</dbReference>
<dbReference type="InterPro" id="IPR032710">
    <property type="entry name" value="NTF2-like_dom_sf"/>
</dbReference>
<feature type="domain" description="Calcium/calmodulin-dependent protein kinase II association-domain" evidence="2">
    <location>
        <begin position="55"/>
        <end position="172"/>
    </location>
</feature>
<dbReference type="AlphaFoldDB" id="A0A0G3H1N4"/>
<feature type="domain" description="Calcium/calmodulin-dependent protein kinase II association-domain" evidence="2">
    <location>
        <begin position="205"/>
        <end position="321"/>
    </location>
</feature>
<dbReference type="Proteomes" id="UP000035199">
    <property type="component" value="Chromosome"/>
</dbReference>